<gene>
    <name evidence="2" type="ORF">SAMN02745912_00159</name>
</gene>
<reference evidence="3" key="1">
    <citation type="submission" date="2016-11" db="EMBL/GenBank/DDBJ databases">
        <authorList>
            <person name="Varghese N."/>
            <person name="Submissions S."/>
        </authorList>
    </citation>
    <scope>NUCLEOTIDE SEQUENCE [LARGE SCALE GENOMIC DNA]</scope>
    <source>
        <strain evidence="3">DSM 15212 / CIP 107654 / DViRD3</strain>
    </source>
</reference>
<dbReference type="PANTHER" id="PTHR43685">
    <property type="entry name" value="GLYCOSYLTRANSFERASE"/>
    <property type="match status" value="1"/>
</dbReference>
<evidence type="ECO:0000313" key="2">
    <source>
        <dbReference type="EMBL" id="SHJ50323.1"/>
    </source>
</evidence>
<accession>A0A1M6JUF5</accession>
<dbReference type="RefSeq" id="WP_073146456.1">
    <property type="nucleotide sequence ID" value="NZ_FRAG01000001.1"/>
</dbReference>
<dbReference type="OrthoDB" id="6713581at2"/>
<dbReference type="GO" id="GO:0016740">
    <property type="term" value="F:transferase activity"/>
    <property type="evidence" value="ECO:0007669"/>
    <property type="project" value="UniProtKB-KW"/>
</dbReference>
<keyword evidence="2" id="KW-0808">Transferase</keyword>
<dbReference type="InterPro" id="IPR029044">
    <property type="entry name" value="Nucleotide-diphossugar_trans"/>
</dbReference>
<keyword evidence="3" id="KW-1185">Reference proteome</keyword>
<proteinExistence type="predicted"/>
<dbReference type="AlphaFoldDB" id="A0A1M6JUF5"/>
<dbReference type="Gene3D" id="3.90.550.10">
    <property type="entry name" value="Spore Coat Polysaccharide Biosynthesis Protein SpsA, Chain A"/>
    <property type="match status" value="1"/>
</dbReference>
<dbReference type="PANTHER" id="PTHR43685:SF2">
    <property type="entry name" value="GLYCOSYLTRANSFERASE 2-LIKE DOMAIN-CONTAINING PROTEIN"/>
    <property type="match status" value="1"/>
</dbReference>
<dbReference type="Proteomes" id="UP000184465">
    <property type="component" value="Unassembled WGS sequence"/>
</dbReference>
<feature type="domain" description="Glycosyltransferase 2-like" evidence="1">
    <location>
        <begin position="14"/>
        <end position="169"/>
    </location>
</feature>
<evidence type="ECO:0000259" key="1">
    <source>
        <dbReference type="Pfam" id="PF00535"/>
    </source>
</evidence>
<dbReference type="CDD" id="cd00761">
    <property type="entry name" value="Glyco_tranf_GTA_type"/>
    <property type="match status" value="1"/>
</dbReference>
<dbReference type="SUPFAM" id="SSF53448">
    <property type="entry name" value="Nucleotide-diphospho-sugar transferases"/>
    <property type="match status" value="1"/>
</dbReference>
<dbReference type="InterPro" id="IPR050834">
    <property type="entry name" value="Glycosyltransf_2"/>
</dbReference>
<sequence>MSIKSEVFEPGVSIITTTCRLNYMDSVFQNYTRQNYKNKELIIVLNNNKMDIEKYKKRAKKYKNIKVLKLDETATLGQCRNLAISHTSLDYIAIFDDDDYYGPNYLKSSIKVFNEVNADIIGKASFYIYFEKSKTLAIFHHNHINQENQYVEHVADPSMIFNRKVFETIGYYPNSHTDPDAVFQGYCINYGFKIYSIDKFNFVLHRHPNPSKQHTWKVEEKDILKACYIVEKNIADYTKCVNR</sequence>
<dbReference type="STRING" id="1121301.SAMN02745912_00159"/>
<evidence type="ECO:0000313" key="3">
    <source>
        <dbReference type="Proteomes" id="UP000184465"/>
    </source>
</evidence>
<dbReference type="Pfam" id="PF00535">
    <property type="entry name" value="Glycos_transf_2"/>
    <property type="match status" value="1"/>
</dbReference>
<protein>
    <submittedName>
        <fullName evidence="2">Glycosyl transferase family 2</fullName>
    </submittedName>
</protein>
<organism evidence="2 3">
    <name type="scientific">Paramaledivibacter caminithermalis (strain DSM 15212 / CIP 107654 / DViRD3)</name>
    <name type="common">Clostridium caminithermale</name>
    <dbReference type="NCBI Taxonomy" id="1121301"/>
    <lineage>
        <taxon>Bacteria</taxon>
        <taxon>Bacillati</taxon>
        <taxon>Bacillota</taxon>
        <taxon>Clostridia</taxon>
        <taxon>Peptostreptococcales</taxon>
        <taxon>Caminicellaceae</taxon>
        <taxon>Paramaledivibacter</taxon>
    </lineage>
</organism>
<dbReference type="InterPro" id="IPR001173">
    <property type="entry name" value="Glyco_trans_2-like"/>
</dbReference>
<dbReference type="EMBL" id="FRAG01000001">
    <property type="protein sequence ID" value="SHJ50323.1"/>
    <property type="molecule type" value="Genomic_DNA"/>
</dbReference>
<name>A0A1M6JUF5_PARC5</name>